<dbReference type="EMBL" id="CP015220">
    <property type="protein sequence ID" value="AMY26137.1"/>
    <property type="molecule type" value="Genomic_DNA"/>
</dbReference>
<dbReference type="AlphaFoldDB" id="A0A143QU44"/>
<feature type="chain" id="PRO_5038377052" evidence="2">
    <location>
        <begin position="24"/>
        <end position="562"/>
    </location>
</feature>
<feature type="signal peptide" evidence="2">
    <location>
        <begin position="1"/>
        <end position="23"/>
    </location>
</feature>
<dbReference type="RefSeq" id="WP_048320162.1">
    <property type="nucleotide sequence ID" value="NZ_CP015220.1"/>
</dbReference>
<keyword evidence="2" id="KW-0732">Signal</keyword>
<dbReference type="Gene3D" id="3.90.76.10">
    <property type="entry name" value="Dipeptide-binding Protein, Domain 1"/>
    <property type="match status" value="1"/>
</dbReference>
<evidence type="ECO:0000313" key="5">
    <source>
        <dbReference type="Proteomes" id="UP000076038"/>
    </source>
</evidence>
<sequence length="562" mass="60721">MRAKLFRALVPIAVAVTTVGLVAGCSSGDTGPNPDAPASFESGAQINPHPISDLQQGGNMNFPLTQVTANYNYYQIDGTTVDTSRFYAALMPRSFTAAADASLTVDTDFFTDITESEVDGKQVITYNINPKAKWSSGRPLDYTDLVATWTSNSGKDPAYEASSTAGYDKVESVVRGENDQQVILTFAEKFADWPSLFSPLMPAESVNSVDAFNTGSVSTMPATAGPFRIRNIEPGGKRIVAERNPDWWGENPAVLDTITFLPLDSTASVGALQSGEIDYYELGSSADAFKVARGIPNIDLRQSLGPQYRHFDFNGAPGRITSDKAVRLALMKAIDRDYLATSQLGQITSNPTVLNSHIYVDGQKGYQANNGDITFDPEKAKSELDAAGWTMNGDFRSKDGQQLDLHDVIPADTPNATQEAQIIQQNLKAVGANLIIDAVPSDDFFEKYILVGAFDVTHFTWEGTPYTSSADGIFRLTPGSTLQNYGQVGSEEINGLLDKAAGELDDEARIADYNEADKAIWAEGHSLTMFQRPSTYATKSNLANFGAPGFGDIDMSKVGFLK</sequence>
<protein>
    <submittedName>
        <fullName evidence="4">Putative monoacyl phosphatidylinositol tetramannoside-binding protein LpqW</fullName>
    </submittedName>
</protein>
<dbReference type="GO" id="GO:1904680">
    <property type="term" value="F:peptide transmembrane transporter activity"/>
    <property type="evidence" value="ECO:0007669"/>
    <property type="project" value="TreeGrafter"/>
</dbReference>
<dbReference type="PANTHER" id="PTHR30290">
    <property type="entry name" value="PERIPLASMIC BINDING COMPONENT OF ABC TRANSPORTER"/>
    <property type="match status" value="1"/>
</dbReference>
<dbReference type="Gene3D" id="3.40.190.10">
    <property type="entry name" value="Periplasmic binding protein-like II"/>
    <property type="match status" value="1"/>
</dbReference>
<feature type="domain" description="Solute-binding protein family 5" evidence="3">
    <location>
        <begin position="117"/>
        <end position="466"/>
    </location>
</feature>
<dbReference type="PROSITE" id="PS51257">
    <property type="entry name" value="PROKAR_LIPOPROTEIN"/>
    <property type="match status" value="1"/>
</dbReference>
<dbReference type="Pfam" id="PF00496">
    <property type="entry name" value="SBP_bac_5"/>
    <property type="match status" value="1"/>
</dbReference>
<proteinExistence type="predicted"/>
<dbReference type="InterPro" id="IPR039424">
    <property type="entry name" value="SBP_5"/>
</dbReference>
<dbReference type="CDD" id="cd08501">
    <property type="entry name" value="PBP2_Lpqw"/>
    <property type="match status" value="1"/>
</dbReference>
<dbReference type="InterPro" id="IPR000914">
    <property type="entry name" value="SBP_5_dom"/>
</dbReference>
<dbReference type="PATRIC" id="fig|1653479.3.peg.4935"/>
<accession>A0A143QU44</accession>
<dbReference type="Gene3D" id="3.10.105.10">
    <property type="entry name" value="Dipeptide-binding Protein, Domain 3"/>
    <property type="match status" value="1"/>
</dbReference>
<dbReference type="KEGG" id="rhs:A3Q41_04877"/>
<evidence type="ECO:0000313" key="4">
    <source>
        <dbReference type="EMBL" id="AMY26137.1"/>
    </source>
</evidence>
<evidence type="ECO:0000256" key="1">
    <source>
        <dbReference type="SAM" id="MobiDB-lite"/>
    </source>
</evidence>
<evidence type="ECO:0000259" key="3">
    <source>
        <dbReference type="Pfam" id="PF00496"/>
    </source>
</evidence>
<reference evidence="4 5" key="1">
    <citation type="journal article" date="2016" name="Genome Announc.">
        <title>Complete Genome and Plasmid Sequences for Rhodococcus fascians D188 and Draft Sequences for Rhodococcus Isolates PBTS 1 and PBTS 2.</title>
        <authorList>
            <person name="Stamler R.A."/>
            <person name="Vereecke D."/>
            <person name="Zhang Y."/>
            <person name="Schilkey F."/>
            <person name="Devitt N."/>
            <person name="Randall J.J."/>
        </authorList>
    </citation>
    <scope>NUCLEOTIDE SEQUENCE [LARGE SCALE GENOMIC DNA]</scope>
    <source>
        <strain evidence="4 5">PBTS2</strain>
    </source>
</reference>
<dbReference type="OrthoDB" id="7888869at2"/>
<dbReference type="SUPFAM" id="SSF53850">
    <property type="entry name" value="Periplasmic binding protein-like II"/>
    <property type="match status" value="1"/>
</dbReference>
<name>A0A143QU44_RHOFA</name>
<feature type="region of interest" description="Disordered" evidence="1">
    <location>
        <begin position="30"/>
        <end position="58"/>
    </location>
</feature>
<dbReference type="Proteomes" id="UP000076038">
    <property type="component" value="Chromosome"/>
</dbReference>
<keyword evidence="5" id="KW-1185">Reference proteome</keyword>
<gene>
    <name evidence="4" type="primary">lpqW</name>
    <name evidence="4" type="ORF">A3Q41_04877</name>
</gene>
<reference evidence="5" key="2">
    <citation type="submission" date="2016-04" db="EMBL/GenBank/DDBJ databases">
        <title>Complete Genome and Plasmid Sequences for Rhodococcus fascians D188 and Draft Sequences for Rhodococcus spp. Isolates PBTS 1 and PBTS 2.</title>
        <authorList>
            <person name="Stamer R."/>
            <person name="Vereecke D."/>
            <person name="Zhang Y."/>
            <person name="Schilkey F."/>
            <person name="Devitt N."/>
            <person name="Randall J."/>
        </authorList>
    </citation>
    <scope>NUCLEOTIDE SEQUENCE [LARGE SCALE GENOMIC DNA]</scope>
    <source>
        <strain evidence="5">PBTS2</strain>
    </source>
</reference>
<dbReference type="GO" id="GO:0015833">
    <property type="term" value="P:peptide transport"/>
    <property type="evidence" value="ECO:0007669"/>
    <property type="project" value="TreeGrafter"/>
</dbReference>
<evidence type="ECO:0000256" key="2">
    <source>
        <dbReference type="SAM" id="SignalP"/>
    </source>
</evidence>
<organism evidence="4 5">
    <name type="scientific">Rhodococcoides fascians</name>
    <name type="common">Rhodococcus fascians</name>
    <dbReference type="NCBI Taxonomy" id="1828"/>
    <lineage>
        <taxon>Bacteria</taxon>
        <taxon>Bacillati</taxon>
        <taxon>Actinomycetota</taxon>
        <taxon>Actinomycetes</taxon>
        <taxon>Mycobacteriales</taxon>
        <taxon>Nocardiaceae</taxon>
        <taxon>Rhodococcoides</taxon>
    </lineage>
</organism>
<dbReference type="PANTHER" id="PTHR30290:SF65">
    <property type="entry name" value="MONOACYL PHOSPHATIDYLINOSITOL TETRAMANNOSIDE-BINDING PROTEIN LPQW-RELATED"/>
    <property type="match status" value="1"/>
</dbReference>